<evidence type="ECO:0000313" key="4">
    <source>
        <dbReference type="Proteomes" id="UP000019763"/>
    </source>
</evidence>
<proteinExistence type="predicted"/>
<feature type="region of interest" description="Disordered" evidence="1">
    <location>
        <begin position="286"/>
        <end position="311"/>
    </location>
</feature>
<comment type="caution">
    <text evidence="3">The sequence shown here is derived from an EMBL/GenBank/DDBJ whole genome shotgun (WGS) entry which is preliminary data.</text>
</comment>
<dbReference type="EMBL" id="AFNH02000107">
    <property type="protein sequence ID" value="EZG83571.1"/>
    <property type="molecule type" value="Genomic_DNA"/>
</dbReference>
<keyword evidence="2" id="KW-0472">Membrane</keyword>
<keyword evidence="2" id="KW-1133">Transmembrane helix</keyword>
<keyword evidence="2 3" id="KW-0812">Transmembrane</keyword>
<protein>
    <submittedName>
        <fullName evidence="3">Transmembrane protein</fullName>
    </submittedName>
</protein>
<feature type="transmembrane region" description="Helical" evidence="2">
    <location>
        <begin position="120"/>
        <end position="141"/>
    </location>
</feature>
<reference evidence="3" key="1">
    <citation type="submission" date="2013-12" db="EMBL/GenBank/DDBJ databases">
        <authorList>
            <person name="Omoto C.K."/>
            <person name="Sibley D."/>
            <person name="Venepally P."/>
            <person name="Hadjithomas M."/>
            <person name="Karamycheva S."/>
            <person name="Brunk B."/>
            <person name="Roos D."/>
            <person name="Caler E."/>
            <person name="Lorenzi H."/>
        </authorList>
    </citation>
    <scope>NUCLEOTIDE SEQUENCE</scope>
</reference>
<name>A0A023BCP9_GRENI</name>
<evidence type="ECO:0000256" key="1">
    <source>
        <dbReference type="SAM" id="MobiDB-lite"/>
    </source>
</evidence>
<evidence type="ECO:0000256" key="2">
    <source>
        <dbReference type="SAM" id="Phobius"/>
    </source>
</evidence>
<dbReference type="GeneID" id="22910796"/>
<gene>
    <name evidence="3" type="ORF">GNI_014610</name>
</gene>
<organism evidence="3 4">
    <name type="scientific">Gregarina niphandrodes</name>
    <name type="common">Septate eugregarine</name>
    <dbReference type="NCBI Taxonomy" id="110365"/>
    <lineage>
        <taxon>Eukaryota</taxon>
        <taxon>Sar</taxon>
        <taxon>Alveolata</taxon>
        <taxon>Apicomplexa</taxon>
        <taxon>Conoidasida</taxon>
        <taxon>Gregarinasina</taxon>
        <taxon>Eugregarinorida</taxon>
        <taxon>Gregarinidae</taxon>
        <taxon>Gregarina</taxon>
    </lineage>
</organism>
<keyword evidence="4" id="KW-1185">Reference proteome</keyword>
<accession>A0A023BCP9</accession>
<dbReference type="AlphaFoldDB" id="A0A023BCP9"/>
<evidence type="ECO:0000313" key="3">
    <source>
        <dbReference type="EMBL" id="EZG83571.1"/>
    </source>
</evidence>
<feature type="transmembrane region" description="Helical" evidence="2">
    <location>
        <begin position="147"/>
        <end position="169"/>
    </location>
</feature>
<dbReference type="VEuPathDB" id="CryptoDB:GNI_014610"/>
<dbReference type="RefSeq" id="XP_011128932.1">
    <property type="nucleotide sequence ID" value="XM_011130630.1"/>
</dbReference>
<sequence>MSVVHSRVSYCCLTWWSLTIVSHGYLSLEFRGKWVVGVALYRDHSEQLAVDSLVFSFVATSAVVPGVLLCPSLKRALLNVVLLIVHLRLLKAAPPAVGRLQGGSRPASRQLTPRSRMAEMYLMVGIGLVSVTHVCVLHMVLGNSSFWLVRALGKLLTLSYLSALAVFTGSVEDRLVKYHRHWLWTFGQCAPSALLLAYVPKLEALASVLLVHNVYCLASQAPVAYEYPPTPPGSDIAATGLEEYLMDTAYYFPWANWTVDLIGYLYDTFKPTYRWRKRLTASTSDTEWDVVPNRRKPAGTKAKSPLPPSQD</sequence>
<dbReference type="Proteomes" id="UP000019763">
    <property type="component" value="Unassembled WGS sequence"/>
</dbReference>